<dbReference type="AlphaFoldDB" id="A0A7D7PDS2"/>
<dbReference type="GO" id="GO:0009289">
    <property type="term" value="C:pilus"/>
    <property type="evidence" value="ECO:0007669"/>
    <property type="project" value="InterPro"/>
</dbReference>
<accession>A0A7D7PDS2</accession>
<dbReference type="GO" id="GO:0007155">
    <property type="term" value="P:cell adhesion"/>
    <property type="evidence" value="ECO:0007669"/>
    <property type="project" value="InterPro"/>
</dbReference>
<reference evidence="1 2" key="1">
    <citation type="submission" date="2020-06" db="EMBL/GenBank/DDBJ databases">
        <title>REHAB project genomes.</title>
        <authorList>
            <person name="Shaw L.P."/>
        </authorList>
    </citation>
    <scope>NUCLEOTIDE SEQUENCE [LARGE SCALE GENOMIC DNA]</scope>
    <source>
        <strain evidence="1 2">RHB01-C20</strain>
    </source>
</reference>
<dbReference type="EMBL" id="CP055981">
    <property type="protein sequence ID" value="QMS37762.1"/>
    <property type="molecule type" value="Genomic_DNA"/>
</dbReference>
<dbReference type="InterPro" id="IPR036937">
    <property type="entry name" value="Adhesion_dom_fimbrial_sf"/>
</dbReference>
<sequence length="325" mass="35121">MKFKNFAISLFDELGGLMSKKYVFGIFLSLAFLPLSSNTYAGQQAATYGKASGDTTGVFSGCKIGIPCPIKTSTNVQPSIRQCQYWDSVPPLYRIWNVTEEARNMGISASGNITIYPDGPVTLSAGQSYVSYDEWGDPARCGQPESLWPIQGISVIFSRPLRRSELPVRVLSMGRGRMQFIQGFDTKAGKDRAAVNIVIDGSFADSNPEVIAPYCSVSGDALIEHGSHTPDSIKNDVAKSSPVTISCNTDVKAKVSIKGGQPISGRSANWTQCGYGACEIAIDGNSEFEIKKTKTIQFISTWRDLGNAVTEGRFKGSAIASIDYE</sequence>
<protein>
    <recommendedName>
        <fullName evidence="3">PixG protein</fullName>
    </recommendedName>
</protein>
<dbReference type="Proteomes" id="UP000514533">
    <property type="component" value="Chromosome"/>
</dbReference>
<evidence type="ECO:0000313" key="2">
    <source>
        <dbReference type="Proteomes" id="UP000514533"/>
    </source>
</evidence>
<evidence type="ECO:0008006" key="3">
    <source>
        <dbReference type="Google" id="ProtNLM"/>
    </source>
</evidence>
<organism evidence="1 2">
    <name type="scientific">Escherichia coli</name>
    <dbReference type="NCBI Taxonomy" id="562"/>
    <lineage>
        <taxon>Bacteria</taxon>
        <taxon>Pseudomonadati</taxon>
        <taxon>Pseudomonadota</taxon>
        <taxon>Gammaproteobacteria</taxon>
        <taxon>Enterobacterales</taxon>
        <taxon>Enterobacteriaceae</taxon>
        <taxon>Escherichia</taxon>
    </lineage>
</organism>
<name>A0A7D7PDS2_ECOLX</name>
<dbReference type="Gene3D" id="2.60.40.1090">
    <property type="entry name" value="Fimbrial-type adhesion domain"/>
    <property type="match status" value="1"/>
</dbReference>
<evidence type="ECO:0000313" key="1">
    <source>
        <dbReference type="EMBL" id="QMS37762.1"/>
    </source>
</evidence>
<gene>
    <name evidence="1" type="ORF">HVV39_06930</name>
</gene>
<proteinExistence type="predicted"/>